<accession>A0A0F9VY15</accession>
<reference evidence="1" key="1">
    <citation type="journal article" date="2015" name="Nature">
        <title>Complex archaea that bridge the gap between prokaryotes and eukaryotes.</title>
        <authorList>
            <person name="Spang A."/>
            <person name="Saw J.H."/>
            <person name="Jorgensen S.L."/>
            <person name="Zaremba-Niedzwiedzka K."/>
            <person name="Martijn J."/>
            <person name="Lind A.E."/>
            <person name="van Eijk R."/>
            <person name="Schleper C."/>
            <person name="Guy L."/>
            <person name="Ettema T.J."/>
        </authorList>
    </citation>
    <scope>NUCLEOTIDE SEQUENCE</scope>
</reference>
<evidence type="ECO:0000313" key="1">
    <source>
        <dbReference type="EMBL" id="KKN78311.1"/>
    </source>
</evidence>
<protein>
    <recommendedName>
        <fullName evidence="2">HNH nuclease domain-containing protein</fullName>
    </recommendedName>
</protein>
<gene>
    <name evidence="1" type="ORF">LCGC14_0351700</name>
</gene>
<evidence type="ECO:0008006" key="2">
    <source>
        <dbReference type="Google" id="ProtNLM"/>
    </source>
</evidence>
<sequence length="99" mass="12033">MRIDYKDYRAYLRSDEWKAVKKRYYRSKLYKGHCYCCENPDVPLQIHHKSYNRLKRENLHDLLPLCGDCHEKVHLIVKDKENRSTLWGAARRLRKNLGN</sequence>
<dbReference type="EMBL" id="LAZR01000265">
    <property type="protein sequence ID" value="KKN78311.1"/>
    <property type="molecule type" value="Genomic_DNA"/>
</dbReference>
<dbReference type="AlphaFoldDB" id="A0A0F9VY15"/>
<organism evidence="1">
    <name type="scientific">marine sediment metagenome</name>
    <dbReference type="NCBI Taxonomy" id="412755"/>
    <lineage>
        <taxon>unclassified sequences</taxon>
        <taxon>metagenomes</taxon>
        <taxon>ecological metagenomes</taxon>
    </lineage>
</organism>
<proteinExistence type="predicted"/>
<name>A0A0F9VY15_9ZZZZ</name>
<comment type="caution">
    <text evidence="1">The sequence shown here is derived from an EMBL/GenBank/DDBJ whole genome shotgun (WGS) entry which is preliminary data.</text>
</comment>